<gene>
    <name evidence="2" type="primary">ORF146683</name>
</gene>
<dbReference type="InterPro" id="IPR009772">
    <property type="entry name" value="CDC123"/>
</dbReference>
<organism evidence="2">
    <name type="scientific">Arion vulgaris</name>
    <dbReference type="NCBI Taxonomy" id="1028688"/>
    <lineage>
        <taxon>Eukaryota</taxon>
        <taxon>Metazoa</taxon>
        <taxon>Spiralia</taxon>
        <taxon>Lophotrochozoa</taxon>
        <taxon>Mollusca</taxon>
        <taxon>Gastropoda</taxon>
        <taxon>Heterobranchia</taxon>
        <taxon>Euthyneura</taxon>
        <taxon>Panpulmonata</taxon>
        <taxon>Eupulmonata</taxon>
        <taxon>Stylommatophora</taxon>
        <taxon>Helicina</taxon>
        <taxon>Arionoidea</taxon>
        <taxon>Arionidae</taxon>
        <taxon>Arion</taxon>
    </lineage>
</organism>
<dbReference type="GO" id="GO:0005737">
    <property type="term" value="C:cytoplasm"/>
    <property type="evidence" value="ECO:0007669"/>
    <property type="project" value="TreeGrafter"/>
</dbReference>
<accession>A0A0B7AZ57</accession>
<dbReference type="AlphaFoldDB" id="A0A0B7AZ57"/>
<proteinExistence type="inferred from homology"/>
<comment type="similarity">
    <text evidence="1">Belongs to the CDC123 family.</text>
</comment>
<sequence length="162" mass="18653">EFRCFVHQNRVIGVCQRNNTKFYSHIVEEKTAILEDILKFFYQEISTKFPESNYVFDVIRSRKGKVILVDFNPYGAVTDTLMYSWNDLDRLAAQSPNTISEQLPSFRYVESEDGVQSSDYAAYSLPKDIRDLSTGEDPFKLMDLMKMKIQKDGDDSSSSDGD</sequence>
<dbReference type="EMBL" id="HACG01038295">
    <property type="protein sequence ID" value="CEK85160.1"/>
    <property type="molecule type" value="Transcribed_RNA"/>
</dbReference>
<feature type="non-terminal residue" evidence="2">
    <location>
        <position position="1"/>
    </location>
</feature>
<protein>
    <submittedName>
        <fullName evidence="2">Uncharacterized protein</fullName>
    </submittedName>
</protein>
<evidence type="ECO:0000256" key="1">
    <source>
        <dbReference type="ARBA" id="ARBA00011047"/>
    </source>
</evidence>
<reference evidence="2" key="1">
    <citation type="submission" date="2014-12" db="EMBL/GenBank/DDBJ databases">
        <title>Insight into the proteome of Arion vulgaris.</title>
        <authorList>
            <person name="Aradska J."/>
            <person name="Bulat T."/>
            <person name="Smidak R."/>
            <person name="Sarate P."/>
            <person name="Gangsoo J."/>
            <person name="Sialana F."/>
            <person name="Bilban M."/>
            <person name="Lubec G."/>
        </authorList>
    </citation>
    <scope>NUCLEOTIDE SEQUENCE</scope>
    <source>
        <tissue evidence="2">Skin</tissue>
    </source>
</reference>
<dbReference type="Pfam" id="PF07065">
    <property type="entry name" value="D123"/>
    <property type="match status" value="1"/>
</dbReference>
<evidence type="ECO:0000313" key="2">
    <source>
        <dbReference type="EMBL" id="CEK85160.1"/>
    </source>
</evidence>
<name>A0A0B7AZ57_9EUPU</name>
<dbReference type="PANTHER" id="PTHR15323">
    <property type="entry name" value="D123 PROTEIN"/>
    <property type="match status" value="1"/>
</dbReference>
<dbReference type="PANTHER" id="PTHR15323:SF6">
    <property type="entry name" value="CELL DIVISION CYCLE PROTEIN 123 HOMOLOG"/>
    <property type="match status" value="1"/>
</dbReference>